<reference evidence="2 3" key="1">
    <citation type="journal article" date="2023" name="Life. Sci Alliance">
        <title>Evolutionary insights into 3D genome organization and epigenetic landscape of Vigna mungo.</title>
        <authorList>
            <person name="Junaid A."/>
            <person name="Singh B."/>
            <person name="Bhatia S."/>
        </authorList>
    </citation>
    <scope>NUCLEOTIDE SEQUENCE [LARGE SCALE GENOMIC DNA]</scope>
    <source>
        <strain evidence="2">Urdbean</strain>
    </source>
</reference>
<evidence type="ECO:0000256" key="1">
    <source>
        <dbReference type="SAM" id="MobiDB-lite"/>
    </source>
</evidence>
<keyword evidence="3" id="KW-1185">Reference proteome</keyword>
<evidence type="ECO:0000313" key="2">
    <source>
        <dbReference type="EMBL" id="WVZ08297.1"/>
    </source>
</evidence>
<proteinExistence type="predicted"/>
<feature type="region of interest" description="Disordered" evidence="1">
    <location>
        <begin position="94"/>
        <end position="145"/>
    </location>
</feature>
<accession>A0AAQ3RVY8</accession>
<dbReference type="Proteomes" id="UP001374535">
    <property type="component" value="Chromosome 6"/>
</dbReference>
<gene>
    <name evidence="2" type="ORF">V8G54_021643</name>
</gene>
<dbReference type="EMBL" id="CP144695">
    <property type="protein sequence ID" value="WVZ08297.1"/>
    <property type="molecule type" value="Genomic_DNA"/>
</dbReference>
<feature type="region of interest" description="Disordered" evidence="1">
    <location>
        <begin position="1"/>
        <end position="60"/>
    </location>
</feature>
<sequence length="176" mass="18500">MVSSQSKGERDRAPRGGWQWLRRSAVSPVTQRQVEGGGAGERALAGQARPRGDSPRAELSLSRAVKEGRFGAVAGIAAGGERWCLQRLGQRLAVASSGGSGGSGEISELESCSREEERRGGDTAAGGDSGGVWRRRRSCKRSSVGRTVADLRDGGCFSLASGEEGGRPWVFGVRLK</sequence>
<evidence type="ECO:0000313" key="3">
    <source>
        <dbReference type="Proteomes" id="UP001374535"/>
    </source>
</evidence>
<protein>
    <submittedName>
        <fullName evidence="2">Uncharacterized protein</fullName>
    </submittedName>
</protein>
<dbReference type="AlphaFoldDB" id="A0AAQ3RVY8"/>
<name>A0AAQ3RVY8_VIGMU</name>
<organism evidence="2 3">
    <name type="scientific">Vigna mungo</name>
    <name type="common">Black gram</name>
    <name type="synonym">Phaseolus mungo</name>
    <dbReference type="NCBI Taxonomy" id="3915"/>
    <lineage>
        <taxon>Eukaryota</taxon>
        <taxon>Viridiplantae</taxon>
        <taxon>Streptophyta</taxon>
        <taxon>Embryophyta</taxon>
        <taxon>Tracheophyta</taxon>
        <taxon>Spermatophyta</taxon>
        <taxon>Magnoliopsida</taxon>
        <taxon>eudicotyledons</taxon>
        <taxon>Gunneridae</taxon>
        <taxon>Pentapetalae</taxon>
        <taxon>rosids</taxon>
        <taxon>fabids</taxon>
        <taxon>Fabales</taxon>
        <taxon>Fabaceae</taxon>
        <taxon>Papilionoideae</taxon>
        <taxon>50 kb inversion clade</taxon>
        <taxon>NPAAA clade</taxon>
        <taxon>indigoferoid/millettioid clade</taxon>
        <taxon>Phaseoleae</taxon>
        <taxon>Vigna</taxon>
    </lineage>
</organism>
<feature type="compositionally biased region" description="Basic and acidic residues" evidence="1">
    <location>
        <begin position="111"/>
        <end position="121"/>
    </location>
</feature>